<reference evidence="1" key="1">
    <citation type="submission" date="2020-06" db="EMBL/GenBank/DDBJ databases">
        <title>Draft genome sequences of strains closely related to Aspergillus parafelis and Aspergillus hiratsukae.</title>
        <authorList>
            <person name="Dos Santos R.A.C."/>
            <person name="Rivero-Menendez O."/>
            <person name="Steenwyk J.L."/>
            <person name="Mead M.E."/>
            <person name="Goldman G.H."/>
            <person name="Alastruey-Izquierdo A."/>
            <person name="Rokas A."/>
        </authorList>
    </citation>
    <scope>NUCLEOTIDE SEQUENCE</scope>
    <source>
        <strain evidence="1">CNM-CM6106</strain>
    </source>
</reference>
<dbReference type="EMBL" id="JACBAF010002279">
    <property type="protein sequence ID" value="KAF7159154.1"/>
    <property type="molecule type" value="Genomic_DNA"/>
</dbReference>
<comment type="caution">
    <text evidence="1">The sequence shown here is derived from an EMBL/GenBank/DDBJ whole genome shotgun (WGS) entry which is preliminary data.</text>
</comment>
<proteinExistence type="predicted"/>
<evidence type="ECO:0000313" key="1">
    <source>
        <dbReference type="EMBL" id="KAF7159154.1"/>
    </source>
</evidence>
<accession>A0A8H6PS72</accession>
<dbReference type="Proteomes" id="UP000662466">
    <property type="component" value="Unassembled WGS sequence"/>
</dbReference>
<gene>
    <name evidence="1" type="ORF">CNMCM6106_006287</name>
</gene>
<protein>
    <submittedName>
        <fullName evidence="1">Uncharacterized protein</fullName>
    </submittedName>
</protein>
<evidence type="ECO:0000313" key="2">
    <source>
        <dbReference type="Proteomes" id="UP000662466"/>
    </source>
</evidence>
<organism evidence="1 2">
    <name type="scientific">Aspergillus hiratsukae</name>
    <dbReference type="NCBI Taxonomy" id="1194566"/>
    <lineage>
        <taxon>Eukaryota</taxon>
        <taxon>Fungi</taxon>
        <taxon>Dikarya</taxon>
        <taxon>Ascomycota</taxon>
        <taxon>Pezizomycotina</taxon>
        <taxon>Eurotiomycetes</taxon>
        <taxon>Eurotiomycetidae</taxon>
        <taxon>Eurotiales</taxon>
        <taxon>Aspergillaceae</taxon>
        <taxon>Aspergillus</taxon>
        <taxon>Aspergillus subgen. Fumigati</taxon>
    </lineage>
</organism>
<dbReference type="AlphaFoldDB" id="A0A8H6PS72"/>
<sequence>MVLSAARSLHQDTLNFREYGTLLPLSGSIFSPAISLRVQFPWNAPETDRYAIVSPSFTLSEQALPQVFVLDGFSSACLPPSANPAMDPVGCTFNDVLRIRRKDQAPAPFSIPPAESGCCNDGPKLSTVASVLMGLLCRPFILKWKR</sequence>
<name>A0A8H6PS72_9EURO</name>